<protein>
    <submittedName>
        <fullName evidence="2">Uncharacterized protein</fullName>
    </submittedName>
</protein>
<dbReference type="AlphaFoldDB" id="G0TUJ3"/>
<dbReference type="VEuPathDB" id="TriTrypDB:TvY486_0402930"/>
<gene>
    <name evidence="2" type="ORF">TVY486_0402930</name>
</gene>
<reference evidence="2" key="1">
    <citation type="journal article" date="2012" name="Proc. Natl. Acad. Sci. U.S.A.">
        <title>Antigenic diversity is generated by distinct evolutionary mechanisms in African trypanosome species.</title>
        <authorList>
            <person name="Jackson A.P."/>
            <person name="Berry A."/>
            <person name="Aslett M."/>
            <person name="Allison H.C."/>
            <person name="Burton P."/>
            <person name="Vavrova-Anderson J."/>
            <person name="Brown R."/>
            <person name="Browne H."/>
            <person name="Corton N."/>
            <person name="Hauser H."/>
            <person name="Gamble J."/>
            <person name="Gilderthorp R."/>
            <person name="Marcello L."/>
            <person name="McQuillan J."/>
            <person name="Otto T.D."/>
            <person name="Quail M.A."/>
            <person name="Sanders M.J."/>
            <person name="van Tonder A."/>
            <person name="Ginger M.L."/>
            <person name="Field M.C."/>
            <person name="Barry J.D."/>
            <person name="Hertz-Fowler C."/>
            <person name="Berriman M."/>
        </authorList>
    </citation>
    <scope>NUCLEOTIDE SEQUENCE</scope>
    <source>
        <strain evidence="2">Y486</strain>
    </source>
</reference>
<sequence>MEIIDRPLSEIIKEQKIGESLRRNRRNGRQRRNPATGNNGKGPLRGRRFTRGDGRRRFRLRQGGDHLRRYRFPESSSYRRRYAVDYGDVRRDRSVKSVAPTRGARRAAFERNEYSRAQRRREVLARARDRDRFSRD</sequence>
<dbReference type="EMBL" id="HE573020">
    <property type="protein sequence ID" value="CCC47627.1"/>
    <property type="molecule type" value="Genomic_DNA"/>
</dbReference>
<feature type="compositionally biased region" description="Basic residues" evidence="1">
    <location>
        <begin position="23"/>
        <end position="32"/>
    </location>
</feature>
<accession>G0TUJ3</accession>
<organism evidence="2">
    <name type="scientific">Trypanosoma vivax (strain Y486)</name>
    <dbReference type="NCBI Taxonomy" id="1055687"/>
    <lineage>
        <taxon>Eukaryota</taxon>
        <taxon>Discoba</taxon>
        <taxon>Euglenozoa</taxon>
        <taxon>Kinetoplastea</taxon>
        <taxon>Metakinetoplastina</taxon>
        <taxon>Trypanosomatida</taxon>
        <taxon>Trypanosomatidae</taxon>
        <taxon>Trypanosoma</taxon>
        <taxon>Duttonella</taxon>
    </lineage>
</organism>
<evidence type="ECO:0000313" key="2">
    <source>
        <dbReference type="EMBL" id="CCC47627.1"/>
    </source>
</evidence>
<feature type="region of interest" description="Disordered" evidence="1">
    <location>
        <begin position="116"/>
        <end position="136"/>
    </location>
</feature>
<name>G0TUJ3_TRYVY</name>
<evidence type="ECO:0000256" key="1">
    <source>
        <dbReference type="SAM" id="MobiDB-lite"/>
    </source>
</evidence>
<proteinExistence type="predicted"/>
<feature type="region of interest" description="Disordered" evidence="1">
    <location>
        <begin position="15"/>
        <end position="62"/>
    </location>
</feature>